<name>A0ABW6B8U8_9SPHI</name>
<dbReference type="Proteomes" id="UP001597525">
    <property type="component" value="Unassembled WGS sequence"/>
</dbReference>
<sequence length="511" mass="59939">MSYHKIEDLVEETIVFIDKNVESIEEKRNFFFNLFIFQNLFDCSFTHFRQIDILIKNNFTYRIPIDELLNKQDLLNDQLASDSDWLPVKINGQEVGDVYFQSTDQHLYFDAGSEMWNALSAEKGLGDAPSVLSTKQLLHQILSLCFDHDTWLFARWYAVLVEDMLEDALLENSMPAWLEDKIMLDIRRMAIAIDIPALFKATKKQDRYFSYPTLTHFKQDEDISYAFEGRFLLELQTDVEGLQRQFQKQVRDRELAQAAKAKLPEKMLLLEQELHNYLRGWSYGGYILNGEDKTMIWYQDNVAHPNIADDGFYRKFVYVHFDMGMEALRAIYALQHGLILRWQHANPSLHPADFHMYRDIMPFLTEEQQRSRHFNAYGLLKYPLKDKDSALLKRIDFLKDCLKTAESSYFNLLTNEFPSHFFKRDLDELLYTMENGVDDTGIIPEDIVIHSSISAKQLFAFHQAEMGNNTLLNELFPDQTEPVMPKLRSALSFRKVDNEEVFLNEAVQDNI</sequence>
<dbReference type="EMBL" id="JBHUPB010000003">
    <property type="protein sequence ID" value="MFD2965978.1"/>
    <property type="molecule type" value="Genomic_DNA"/>
</dbReference>
<accession>A0ABW6B8U8</accession>
<comment type="caution">
    <text evidence="1">The sequence shown here is derived from an EMBL/GenBank/DDBJ whole genome shotgun (WGS) entry which is preliminary data.</text>
</comment>
<evidence type="ECO:0000313" key="2">
    <source>
        <dbReference type="Proteomes" id="UP001597525"/>
    </source>
</evidence>
<organism evidence="1 2">
    <name type="scientific">Sphingobacterium bambusae</name>
    <dbReference type="NCBI Taxonomy" id="662858"/>
    <lineage>
        <taxon>Bacteria</taxon>
        <taxon>Pseudomonadati</taxon>
        <taxon>Bacteroidota</taxon>
        <taxon>Sphingobacteriia</taxon>
        <taxon>Sphingobacteriales</taxon>
        <taxon>Sphingobacteriaceae</taxon>
        <taxon>Sphingobacterium</taxon>
    </lineage>
</organism>
<keyword evidence="2" id="KW-1185">Reference proteome</keyword>
<dbReference type="RefSeq" id="WP_320183772.1">
    <property type="nucleotide sequence ID" value="NZ_CP138332.1"/>
</dbReference>
<evidence type="ECO:0000313" key="1">
    <source>
        <dbReference type="EMBL" id="MFD2965978.1"/>
    </source>
</evidence>
<reference evidence="2" key="1">
    <citation type="journal article" date="2019" name="Int. J. Syst. Evol. Microbiol.">
        <title>The Global Catalogue of Microorganisms (GCM) 10K type strain sequencing project: providing services to taxonomists for standard genome sequencing and annotation.</title>
        <authorList>
            <consortium name="The Broad Institute Genomics Platform"/>
            <consortium name="The Broad Institute Genome Sequencing Center for Infectious Disease"/>
            <person name="Wu L."/>
            <person name="Ma J."/>
        </authorList>
    </citation>
    <scope>NUCLEOTIDE SEQUENCE [LARGE SCALE GENOMIC DNA]</scope>
    <source>
        <strain evidence="2">KCTC 22814</strain>
    </source>
</reference>
<gene>
    <name evidence="1" type="ORF">ACFS7Y_01190</name>
</gene>
<protein>
    <submittedName>
        <fullName evidence="1">Uncharacterized protein</fullName>
    </submittedName>
</protein>
<proteinExistence type="predicted"/>